<protein>
    <submittedName>
        <fullName evidence="2">Uncharacterized protein</fullName>
    </submittedName>
</protein>
<accession>A0ABR2ZJ15</accession>
<keyword evidence="3" id="KW-1185">Reference proteome</keyword>
<feature type="region of interest" description="Disordered" evidence="1">
    <location>
        <begin position="130"/>
        <end position="212"/>
    </location>
</feature>
<sequence>MNRCEESNIDNESYIIQQQEGLGGPSSSDSSILEACDDRLLNFKGAPTTDSARIVDLRQSACAGERRIEDQISARKEIQTKFTGASNEQHAKRLSDSARPIHDIIFRPTNVSDRRSELTEGRYSIHNLDRDTDSIDFEPNTSSTSNLAQVSQNMRQKRDGNRSSSRSDSSEDSCSFSDDPASYTLSPEYESGSDDASVLTSESNDDSGTASEEGISSILAALSRRRDISTTGASGFKSWNIESHRNVPGRVPTDMTCSLHISPTVTGNQFGLLPQHRDAEAETQGENVIASQNSIVVSDFRSAGTGASNPAIPKVNPGELQSPPPVTEPTTIVLEGTETPQHVGDTPRKPKSR</sequence>
<feature type="region of interest" description="Disordered" evidence="1">
    <location>
        <begin position="301"/>
        <end position="353"/>
    </location>
</feature>
<evidence type="ECO:0000313" key="3">
    <source>
        <dbReference type="Proteomes" id="UP001437256"/>
    </source>
</evidence>
<comment type="caution">
    <text evidence="2">The sequence shown here is derived from an EMBL/GenBank/DDBJ whole genome shotgun (WGS) entry which is preliminary data.</text>
</comment>
<name>A0ABR2ZJ15_9AGAR</name>
<reference evidence="2 3" key="1">
    <citation type="submission" date="2024-05" db="EMBL/GenBank/DDBJ databases">
        <title>A draft genome resource for the thread blight pathogen Marasmius tenuissimus strain MS-2.</title>
        <authorList>
            <person name="Yulfo-Soto G.E."/>
            <person name="Baruah I.K."/>
            <person name="Amoako-Attah I."/>
            <person name="Bukari Y."/>
            <person name="Meinhardt L.W."/>
            <person name="Bailey B.A."/>
            <person name="Cohen S.P."/>
        </authorList>
    </citation>
    <scope>NUCLEOTIDE SEQUENCE [LARGE SCALE GENOMIC DNA]</scope>
    <source>
        <strain evidence="2 3">MS-2</strain>
    </source>
</reference>
<proteinExistence type="predicted"/>
<gene>
    <name evidence="2" type="ORF">AAF712_011771</name>
</gene>
<feature type="region of interest" description="Disordered" evidence="1">
    <location>
        <begin position="1"/>
        <end position="30"/>
    </location>
</feature>
<evidence type="ECO:0000256" key="1">
    <source>
        <dbReference type="SAM" id="MobiDB-lite"/>
    </source>
</evidence>
<feature type="compositionally biased region" description="Polar residues" evidence="1">
    <location>
        <begin position="10"/>
        <end position="30"/>
    </location>
</feature>
<dbReference type="Proteomes" id="UP001437256">
    <property type="component" value="Unassembled WGS sequence"/>
</dbReference>
<dbReference type="EMBL" id="JBBXMP010000137">
    <property type="protein sequence ID" value="KAL0061373.1"/>
    <property type="molecule type" value="Genomic_DNA"/>
</dbReference>
<feature type="compositionally biased region" description="Polar residues" evidence="1">
    <location>
        <begin position="139"/>
        <end position="154"/>
    </location>
</feature>
<feature type="compositionally biased region" description="Polar residues" evidence="1">
    <location>
        <begin position="198"/>
        <end position="210"/>
    </location>
</feature>
<evidence type="ECO:0000313" key="2">
    <source>
        <dbReference type="EMBL" id="KAL0061373.1"/>
    </source>
</evidence>
<feature type="compositionally biased region" description="Low complexity" evidence="1">
    <location>
        <begin position="163"/>
        <end position="179"/>
    </location>
</feature>
<organism evidence="2 3">
    <name type="scientific">Marasmius tenuissimus</name>
    <dbReference type="NCBI Taxonomy" id="585030"/>
    <lineage>
        <taxon>Eukaryota</taxon>
        <taxon>Fungi</taxon>
        <taxon>Dikarya</taxon>
        <taxon>Basidiomycota</taxon>
        <taxon>Agaricomycotina</taxon>
        <taxon>Agaricomycetes</taxon>
        <taxon>Agaricomycetidae</taxon>
        <taxon>Agaricales</taxon>
        <taxon>Marasmiineae</taxon>
        <taxon>Marasmiaceae</taxon>
        <taxon>Marasmius</taxon>
    </lineage>
</organism>